<dbReference type="Pfam" id="PF11974">
    <property type="entry name" value="bMG3"/>
    <property type="match status" value="1"/>
</dbReference>
<dbReference type="Gene3D" id="1.25.40.10">
    <property type="entry name" value="Tetratricopeptide repeat domain"/>
    <property type="match status" value="1"/>
</dbReference>
<dbReference type="Pfam" id="PF21142">
    <property type="entry name" value="A2M_bMG2"/>
    <property type="match status" value="1"/>
</dbReference>
<evidence type="ECO:0000256" key="5">
    <source>
        <dbReference type="SAM" id="SignalP"/>
    </source>
</evidence>
<dbReference type="EMBL" id="ABIA03000002">
    <property type="protein sequence ID" value="EDQ32867.1"/>
    <property type="molecule type" value="Genomic_DNA"/>
</dbReference>
<dbReference type="InterPro" id="IPR001599">
    <property type="entry name" value="Macroglobln_a2"/>
</dbReference>
<dbReference type="Gene3D" id="1.50.10.20">
    <property type="match status" value="1"/>
</dbReference>
<evidence type="ECO:0000256" key="4">
    <source>
        <dbReference type="ARBA" id="ARBA00023157"/>
    </source>
</evidence>
<dbReference type="InterPro" id="IPR021868">
    <property type="entry name" value="Alpha_2_Macroglob_MG3"/>
</dbReference>
<keyword evidence="3" id="KW-0677">Repeat</keyword>
<dbReference type="CDD" id="cd01100">
    <property type="entry name" value="APPLE_Factor_XI_like"/>
    <property type="match status" value="1"/>
</dbReference>
<dbReference type="InterPro" id="IPR003609">
    <property type="entry name" value="Pan_app"/>
</dbReference>
<reference evidence="7 8" key="2">
    <citation type="submission" date="2012-06" db="EMBL/GenBank/DDBJ databases">
        <authorList>
            <person name="Fiebig A."/>
        </authorList>
    </citation>
    <scope>NUCLEOTIDE SEQUENCE [LARGE SCALE GENOMIC DNA]</scope>
    <source>
        <strain evidence="7 8">DFL-43</strain>
    </source>
</reference>
<keyword evidence="8" id="KW-1185">Reference proteome</keyword>
<dbReference type="SMART" id="SM01359">
    <property type="entry name" value="A2M_N_2"/>
    <property type="match status" value="1"/>
</dbReference>
<evidence type="ECO:0000256" key="2">
    <source>
        <dbReference type="ARBA" id="ARBA00022729"/>
    </source>
</evidence>
<dbReference type="CDD" id="cd02891">
    <property type="entry name" value="A2M_like"/>
    <property type="match status" value="1"/>
</dbReference>
<dbReference type="RefSeq" id="WP_007197371.1">
    <property type="nucleotide sequence ID" value="NZ_CM002917.1"/>
</dbReference>
<dbReference type="InterPro" id="IPR041462">
    <property type="entry name" value="Bact_A2M_MG6"/>
</dbReference>
<dbReference type="Pfam" id="PF17972">
    <property type="entry name" value="bMG5"/>
    <property type="match status" value="1"/>
</dbReference>
<comment type="caution">
    <text evidence="7">The sequence shown here is derived from an EMBL/GenBank/DDBJ whole genome shotgun (WGS) entry which is preliminary data.</text>
</comment>
<organism evidence="7 8">
    <name type="scientific">Hoeflea phototrophica (strain DSM 17068 / NCIMB 14078 / DFL-43)</name>
    <dbReference type="NCBI Taxonomy" id="411684"/>
    <lineage>
        <taxon>Bacteria</taxon>
        <taxon>Pseudomonadati</taxon>
        <taxon>Pseudomonadota</taxon>
        <taxon>Alphaproteobacteria</taxon>
        <taxon>Hyphomicrobiales</taxon>
        <taxon>Rhizobiaceae</taxon>
        <taxon>Hoeflea</taxon>
    </lineage>
</organism>
<dbReference type="SUPFAM" id="SSF57414">
    <property type="entry name" value="Hairpin loop containing domain-like"/>
    <property type="match status" value="1"/>
</dbReference>
<sequence>MSLFRLVIFAVCALGFAGHAIAQDNQRRIEITQDADYYGFDLRTERDVSLDQCKVACVADSQCRAFTYNTSAGWCFLKSDYSTLNPFAGAVAGRVVSGGEPDIGAAPVLSFLSASMLDQARAYRERIIARHAGASAQGANALLRLAEATIATGDVDVSIGNFAIAAAADPDRSATWAELARVMTGYQPADANLARQMRSTAVSAAINAYQTSRSTNTRADALAVMGMALEGLQIWRPALSAYSASLELREIPALRATYADLRSRQGFRVINTSIDAESQTPRVCVQFSEDLVRGQDYSDFISIDASDDVAIETEARQICANGLSHGQRYRVVLRQGLPSSVDESLEAPVELSLYVRDRSPSARFTGSNFVLPAKSRQGIPLVSINAPSAVLKLYRVGERALAQVLTGSDFLRDLNTYSIETIKQDVGEPVWEGSVDIAMEQNREVVTSIPVDTILPERQSGVYVITAQPLGDKSEDWGPRATQWFVVSDIGMSTFAGEDGLSVFLRSLASAKPLGDVSLTLLARNNEILGEAITDSNGRAVFQPGLIRGLAGLAPAALLAKGAEGDFVFLDLTRGGFDLSDRGVTGRTSPGGVDVMAWTERGIYRGGETVFLNALARDGRTEALADLPLTVILQRPDGFEDRRIVSDGAALGGHALAIDLPENAMQGGWRAALHMDPKRPAIAEVTFLVEDFQPDRIEIELDASEGVVSPGEAAEIAVTGRYLYGAPAGGLRTEGEILLGRSRTLDSYPGYEFGLADEEFESTRIALDNLPLLDQAGEAVVLADLEALPSTTQFLTAKVTVRASEGGGRAVERAVDLAVASEAPHIGVDPQFDDGQVAEGSEAAFRVIAIDADGARIDMAGVSWSLVRIERNYQWYRQGDSWNYEVVDFTTEIADGEIDLSRADAIPLAAKVDWGRYRFDLIGDAGAETSVLFDAGWYVEAKSIETPDGLEIALDKDKYSVGETAQLRISPRFSGEVLITVGSERLITTLTATVGEGGATIPLEITEDWGAGAYVTATLYRPSDVESSRMPMRAIGVKWLAVDPGERQLQVALDLPEQTRPRGTFEVPIQIAGLAAGEKAFVSVSAVDVGILNLTRHQSTDPEDWYFGQRALGLEIRDLYGRLIDGSSGVTGRIRTGGDGPMMRSEGSPPREKLVAFFEGPVEVGDDGTATVRFDMPQFNGTVRVNAVAWSRKGLGHASRDVIVRDPVVISASLPQFLAPGDRSQMLVELANTDGPAGVYELEVFTTSGRVSPGVDTRRSVELLTGASASLVLPLEGLSTGADSLTIALTGPDDLELDRQEQIDVRPAAMPVTTKRVISLAANGGTLRIDGELLAESLLDGASVTVGLTRNAAFDVASLLMELDRYPYGCAEQTASRALPLLYLSDLGGIDRSDDADAMRERINAAIARLVGYQAASGSFGLWGPGSGDLWLDAYVTDFLTRAQEKGFSVPLVASRLALDNLSNTLSYVTDVSSEGSGIAYALYVLARNRKAAATDLRYYSDSQIDAFAQPLARAQIGAALSLYGDQQRANESFRSAFAHARSTAGLVGGRDDYGSNLRDGAAMLALAAESTPTPGIVPELIRFVSDARSGRQSTSTQENAWMVLAARAVAAGNRSISVNINGQTYAGAYEARRSGEEIAADPLTIVNQGADPVDAVVTTIAAPAQPLSAGGTGFEINRSYYTLDGQPASIAQARQNERYLVVLDMREINAWTSRVVVTDLLPAGFVIDNPRLVGSAELGNLPWLGGVSASHAEFRSDRFMAAFDRRASSDRAFRAAYVVRAVTPGIYAQPAAVVEDMYRPELAARTATGVLEVLGAP</sequence>
<dbReference type="GO" id="GO:0004866">
    <property type="term" value="F:endopeptidase inhibitor activity"/>
    <property type="evidence" value="ECO:0007669"/>
    <property type="project" value="InterPro"/>
</dbReference>
<dbReference type="Pfam" id="PF00207">
    <property type="entry name" value="A2M"/>
    <property type="match status" value="1"/>
</dbReference>
<protein>
    <submittedName>
        <fullName evidence="7">Large extracellular alpha-helical protein</fullName>
    </submittedName>
</protein>
<dbReference type="STRING" id="411684.HPDFL43_07959"/>
<dbReference type="Pfam" id="PF07678">
    <property type="entry name" value="TED_complement"/>
    <property type="match status" value="1"/>
</dbReference>
<dbReference type="SUPFAM" id="SSF48239">
    <property type="entry name" value="Terpenoid cyclases/Protein prenyltransferases"/>
    <property type="match status" value="1"/>
</dbReference>
<feature type="signal peptide" evidence="5">
    <location>
        <begin position="1"/>
        <end position="22"/>
    </location>
</feature>
<dbReference type="InterPro" id="IPR011626">
    <property type="entry name" value="Alpha-macroglobulin_TED"/>
</dbReference>
<evidence type="ECO:0000259" key="6">
    <source>
        <dbReference type="PROSITE" id="PS50948"/>
    </source>
</evidence>
<dbReference type="InterPro" id="IPR002890">
    <property type="entry name" value="MG2"/>
</dbReference>
<dbReference type="InterPro" id="IPR041246">
    <property type="entry name" value="Bact_MG10"/>
</dbReference>
<dbReference type="PANTHER" id="PTHR40094">
    <property type="entry name" value="ALPHA-2-MACROGLOBULIN HOMOLOG"/>
    <property type="match status" value="1"/>
</dbReference>
<dbReference type="SMART" id="SM00223">
    <property type="entry name" value="APPLE"/>
    <property type="match status" value="1"/>
</dbReference>
<keyword evidence="4" id="KW-1015">Disulfide bond</keyword>
<dbReference type="InterPro" id="IPR011990">
    <property type="entry name" value="TPR-like_helical_dom_sf"/>
</dbReference>
<dbReference type="Pfam" id="PF17973">
    <property type="entry name" value="bMG10"/>
    <property type="match status" value="1"/>
</dbReference>
<dbReference type="eggNOG" id="COG2373">
    <property type="taxonomic scope" value="Bacteria"/>
</dbReference>
<gene>
    <name evidence="7" type="ORF">HPDFL43_07959</name>
</gene>
<name>A9D968_HOEPD</name>
<feature type="chain" id="PRO_5002737111" evidence="5">
    <location>
        <begin position="23"/>
        <end position="1818"/>
    </location>
</feature>
<dbReference type="InterPro" id="IPR047565">
    <property type="entry name" value="Alpha-macroglob_thiol-ester_cl"/>
</dbReference>
<dbReference type="PANTHER" id="PTHR40094:SF1">
    <property type="entry name" value="UBIQUITIN DOMAIN-CONTAINING PROTEIN"/>
    <property type="match status" value="1"/>
</dbReference>
<dbReference type="Pfam" id="PF07703">
    <property type="entry name" value="A2M_BRD"/>
    <property type="match status" value="1"/>
</dbReference>
<dbReference type="GO" id="GO:0006508">
    <property type="term" value="P:proteolysis"/>
    <property type="evidence" value="ECO:0007669"/>
    <property type="project" value="InterPro"/>
</dbReference>
<proteinExistence type="inferred from homology"/>
<dbReference type="InterPro" id="IPR049120">
    <property type="entry name" value="A2M_bMG2"/>
</dbReference>
<evidence type="ECO:0000313" key="8">
    <source>
        <dbReference type="Proteomes" id="UP000004291"/>
    </source>
</evidence>
<dbReference type="InterPro" id="IPR041203">
    <property type="entry name" value="Bact_A2M_MG5"/>
</dbReference>
<dbReference type="SMART" id="SM01419">
    <property type="entry name" value="Thiol-ester_cl"/>
    <property type="match status" value="1"/>
</dbReference>
<dbReference type="PIRSF" id="PIRSF038980">
    <property type="entry name" value="A2M_bac"/>
    <property type="match status" value="1"/>
</dbReference>
<dbReference type="GO" id="GO:0005615">
    <property type="term" value="C:extracellular space"/>
    <property type="evidence" value="ECO:0007669"/>
    <property type="project" value="InterPro"/>
</dbReference>
<evidence type="ECO:0000313" key="7">
    <source>
        <dbReference type="EMBL" id="EDQ32867.1"/>
    </source>
</evidence>
<dbReference type="Gene3D" id="2.60.40.1930">
    <property type="match status" value="1"/>
</dbReference>
<feature type="domain" description="Apple" evidence="6">
    <location>
        <begin position="12"/>
        <end position="91"/>
    </location>
</feature>
<dbReference type="InterPro" id="IPR008930">
    <property type="entry name" value="Terpenoid_cyclase/PrenylTrfase"/>
</dbReference>
<dbReference type="PROSITE" id="PS50948">
    <property type="entry name" value="PAN"/>
    <property type="match status" value="1"/>
</dbReference>
<comment type="similarity">
    <text evidence="1">Belongs to the protease inhibitor I39 (alpha-2-macroglobulin) family. Bacterial alpha-2-macroglobulin subfamily.</text>
</comment>
<dbReference type="InterPro" id="IPR051802">
    <property type="entry name" value="YfhM-like"/>
</dbReference>
<dbReference type="Pfam" id="PF01835">
    <property type="entry name" value="MG2"/>
    <property type="match status" value="1"/>
</dbReference>
<dbReference type="HOGENOM" id="CLU_000965_1_0_5"/>
<dbReference type="OrthoDB" id="9767116at2"/>
<evidence type="ECO:0000256" key="3">
    <source>
        <dbReference type="ARBA" id="ARBA00022737"/>
    </source>
</evidence>
<dbReference type="Gene3D" id="3.50.4.10">
    <property type="entry name" value="Hepatocyte Growth Factor"/>
    <property type="match status" value="1"/>
</dbReference>
<keyword evidence="2 5" id="KW-0732">Signal</keyword>
<dbReference type="Proteomes" id="UP000004291">
    <property type="component" value="Chromosome"/>
</dbReference>
<dbReference type="InterPro" id="IPR000177">
    <property type="entry name" value="Apple"/>
</dbReference>
<dbReference type="InterPro" id="IPR026284">
    <property type="entry name" value="A2MG_proteobact"/>
</dbReference>
<dbReference type="Pfam" id="PF00024">
    <property type="entry name" value="PAN_1"/>
    <property type="match status" value="1"/>
</dbReference>
<dbReference type="Pfam" id="PF17962">
    <property type="entry name" value="bMG6"/>
    <property type="match status" value="1"/>
</dbReference>
<reference evidence="7 8" key="1">
    <citation type="submission" date="2007-10" db="EMBL/GenBank/DDBJ databases">
        <authorList>
            <person name="Wagner-Dobler I."/>
            <person name="Ferriera S."/>
            <person name="Johnson J."/>
            <person name="Kravitz S."/>
            <person name="Beeson K."/>
            <person name="Sutton G."/>
            <person name="Rogers Y.-H."/>
            <person name="Friedman R."/>
            <person name="Frazier M."/>
            <person name="Venter J.C."/>
        </authorList>
    </citation>
    <scope>NUCLEOTIDE SEQUENCE [LARGE SCALE GENOMIC DNA]</scope>
    <source>
        <strain evidence="7 8">DFL-43</strain>
    </source>
</reference>
<evidence type="ECO:0000256" key="1">
    <source>
        <dbReference type="ARBA" id="ARBA00010556"/>
    </source>
</evidence>
<dbReference type="InterPro" id="IPR011625">
    <property type="entry name" value="A2M_N_BRD"/>
</dbReference>
<dbReference type="SMART" id="SM01360">
    <property type="entry name" value="A2M"/>
    <property type="match status" value="1"/>
</dbReference>
<accession>A9D968</accession>